<gene>
    <name evidence="5" type="ORF">C7B81_02065</name>
</gene>
<feature type="region of interest" description="Disordered" evidence="1">
    <location>
        <begin position="244"/>
        <end position="278"/>
    </location>
</feature>
<dbReference type="InterPro" id="IPR025344">
    <property type="entry name" value="CDP1-like_IMS"/>
</dbReference>
<evidence type="ECO:0000259" key="3">
    <source>
        <dbReference type="Pfam" id="PF08239"/>
    </source>
</evidence>
<feature type="region of interest" description="Disordered" evidence="1">
    <location>
        <begin position="1"/>
        <end position="124"/>
    </location>
</feature>
<dbReference type="Pfam" id="PF13355">
    <property type="entry name" value="ARC6-like_IMS"/>
    <property type="match status" value="1"/>
</dbReference>
<dbReference type="Pfam" id="PF08239">
    <property type="entry name" value="SH3_3"/>
    <property type="match status" value="1"/>
</dbReference>
<dbReference type="RefSeq" id="WP_106219640.1">
    <property type="nucleotide sequence ID" value="NZ_PVWP01000001.1"/>
</dbReference>
<dbReference type="Gene3D" id="2.30.30.40">
    <property type="entry name" value="SH3 Domains"/>
    <property type="match status" value="1"/>
</dbReference>
<feature type="compositionally biased region" description="Basic and acidic residues" evidence="1">
    <location>
        <begin position="1"/>
        <end position="10"/>
    </location>
</feature>
<dbReference type="Proteomes" id="UP000238218">
    <property type="component" value="Unassembled WGS sequence"/>
</dbReference>
<keyword evidence="2" id="KW-1133">Transmembrane helix</keyword>
<proteinExistence type="predicted"/>
<feature type="compositionally biased region" description="Pro residues" evidence="1">
    <location>
        <begin position="261"/>
        <end position="273"/>
    </location>
</feature>
<comment type="caution">
    <text evidence="5">The sequence shown here is derived from an EMBL/GenBank/DDBJ whole genome shotgun (WGS) entry which is preliminary data.</text>
</comment>
<evidence type="ECO:0000259" key="4">
    <source>
        <dbReference type="Pfam" id="PF13355"/>
    </source>
</evidence>
<reference evidence="5 6" key="2">
    <citation type="submission" date="2018-03" db="EMBL/GenBank/DDBJ databases">
        <title>The ancient ancestry and fast evolution of plastids.</title>
        <authorList>
            <person name="Moore K.R."/>
            <person name="Magnabosco C."/>
            <person name="Momper L."/>
            <person name="Gold D.A."/>
            <person name="Bosak T."/>
            <person name="Fournier G.P."/>
        </authorList>
    </citation>
    <scope>NUCLEOTIDE SEQUENCE [LARGE SCALE GENOMIC DNA]</scope>
    <source>
        <strain evidence="5 6">CCALA 015</strain>
    </source>
</reference>
<protein>
    <recommendedName>
        <fullName evidence="7">SH3b domain-containing protein</fullName>
    </recommendedName>
</protein>
<evidence type="ECO:0000313" key="6">
    <source>
        <dbReference type="Proteomes" id="UP000238218"/>
    </source>
</evidence>
<keyword evidence="2" id="KW-0812">Transmembrane</keyword>
<evidence type="ECO:0008006" key="7">
    <source>
        <dbReference type="Google" id="ProtNLM"/>
    </source>
</evidence>
<name>A0ABX5FBY9_9CHRO</name>
<keyword evidence="6" id="KW-1185">Reference proteome</keyword>
<evidence type="ECO:0000256" key="2">
    <source>
        <dbReference type="SAM" id="Phobius"/>
    </source>
</evidence>
<evidence type="ECO:0000256" key="1">
    <source>
        <dbReference type="SAM" id="MobiDB-lite"/>
    </source>
</evidence>
<organism evidence="5 6">
    <name type="scientific">Aphanothece cf. minutissima CCALA 015</name>
    <dbReference type="NCBI Taxonomy" id="2107695"/>
    <lineage>
        <taxon>Bacteria</taxon>
        <taxon>Bacillati</taxon>
        <taxon>Cyanobacteriota</taxon>
        <taxon>Cyanophyceae</taxon>
        <taxon>Oscillatoriophycideae</taxon>
        <taxon>Chroococcales</taxon>
        <taxon>Aphanothecaceae</taxon>
        <taxon>Aphanothece</taxon>
    </lineage>
</organism>
<feature type="compositionally biased region" description="Low complexity" evidence="1">
    <location>
        <begin position="112"/>
        <end position="124"/>
    </location>
</feature>
<keyword evidence="2" id="KW-0472">Membrane</keyword>
<accession>A0ABX5FBY9</accession>
<dbReference type="InterPro" id="IPR003646">
    <property type="entry name" value="SH3-like_bac-type"/>
</dbReference>
<evidence type="ECO:0000313" key="5">
    <source>
        <dbReference type="EMBL" id="PSB39449.1"/>
    </source>
</evidence>
<sequence length="489" mass="53492">MTRRFREREGPFGGRYWEDEEGNRIHEREGPFGGQYTEDDEGRKVQERTGPFGGRYVDDGEGGRSSEIPGPQGSTFVDEEGQRTRHDTGPFGGRQVVTDSDTPILPERPARPTRFSLPRPSPSSSSGDDAFSGIAFLVGALLVLFLVFLFLYIGLPILAGVWLAKFTNRRWVEPVAERHRWRWAILPAVFAAGALPTNELVATGFGALQCHDPQSVSCADYRRNPTPTVLGLHRWLVQRDSPMAQPTQPPVAYQPSMQQPLPQPTQPQAPPPNQNETLGWLTARDPAARINLRQQPGASGASLGYGLVGDQVTITGTATGNDGQVWSFVRFPNGRAEGWIRSDFIAASPQTAAPSASGPAARPLEQAEAIGLIERWLGAKGRVFAPPYDISAMDGVVAEGPLRHDITKPNGSIDWLRANGSQYSYQRNRISGTTAMNLGGTPPSITVTIDEQSTLQGPKGSRTTSSNHPFLYTFGWQDGRWQILDARKL</sequence>
<reference evidence="5 6" key="1">
    <citation type="submission" date="2018-02" db="EMBL/GenBank/DDBJ databases">
        <authorList>
            <person name="Moore K."/>
            <person name="Momper L."/>
        </authorList>
    </citation>
    <scope>NUCLEOTIDE SEQUENCE [LARGE SCALE GENOMIC DNA]</scope>
    <source>
        <strain evidence="5 6">CCALA 015</strain>
    </source>
</reference>
<dbReference type="EMBL" id="PVWP01000001">
    <property type="protein sequence ID" value="PSB39449.1"/>
    <property type="molecule type" value="Genomic_DNA"/>
</dbReference>
<feature type="domain" description="Plastid division protein CDP1-like IMS" evidence="4">
    <location>
        <begin position="370"/>
        <end position="483"/>
    </location>
</feature>
<feature type="domain" description="SH3b" evidence="3">
    <location>
        <begin position="290"/>
        <end position="345"/>
    </location>
</feature>
<feature type="transmembrane region" description="Helical" evidence="2">
    <location>
        <begin position="130"/>
        <end position="163"/>
    </location>
</feature>